<dbReference type="InterPro" id="IPR053169">
    <property type="entry name" value="MUG_Protein"/>
</dbReference>
<dbReference type="InterPro" id="IPR005198">
    <property type="entry name" value="Glyco_hydro_76"/>
</dbReference>
<proteinExistence type="predicted"/>
<dbReference type="Pfam" id="PF03663">
    <property type="entry name" value="Glyco_hydro_76"/>
    <property type="match status" value="1"/>
</dbReference>
<dbReference type="OrthoDB" id="9984024at2759"/>
<protein>
    <submittedName>
        <fullName evidence="1">Glucosyll hydrolase</fullName>
    </submittedName>
</protein>
<dbReference type="VEuPathDB" id="FungiDB:SPSK_00539"/>
<evidence type="ECO:0000313" key="1">
    <source>
        <dbReference type="EMBL" id="KJR80125.1"/>
    </source>
</evidence>
<gene>
    <name evidence="1" type="ORF">SPSK_00539</name>
</gene>
<dbReference type="PANTHER" id="PTHR47791:SF1">
    <property type="entry name" value="ENDO MANNANASE, GH76 FAMILY (EUROFUNG)"/>
    <property type="match status" value="1"/>
</dbReference>
<dbReference type="GO" id="GO:0005975">
    <property type="term" value="P:carbohydrate metabolic process"/>
    <property type="evidence" value="ECO:0007669"/>
    <property type="project" value="InterPro"/>
</dbReference>
<dbReference type="GeneID" id="27662782"/>
<dbReference type="PANTHER" id="PTHR47791">
    <property type="entry name" value="MEIOTICALLY UP-REGULATED GENE 191 PROTEIN"/>
    <property type="match status" value="1"/>
</dbReference>
<dbReference type="KEGG" id="ssck:SPSK_00539"/>
<dbReference type="EMBL" id="AXCR01000012">
    <property type="protein sequence ID" value="KJR80125.1"/>
    <property type="molecule type" value="Genomic_DNA"/>
</dbReference>
<dbReference type="RefSeq" id="XP_016582801.1">
    <property type="nucleotide sequence ID" value="XM_016727505.1"/>
</dbReference>
<keyword evidence="1" id="KW-0378">Hydrolase</keyword>
<sequence length="428" mass="44442">MVHLSGAGSLATRALVFMSTHPFASRAADKAQYAANTASAVNTLQHQWYDDADGLWNSTGWWNSANLLTTLADFALDGAASDSEKAELEGVFANTFTNAQKVGQTAVKVVNAAGLVTSTYTKTASAKTASGPTFVIGDRGEPVKLAARDGFAGFINDFYDDEGWWALAWIRAFDVTGTAAYLGMAESIFADMKTGAQPASCGGGIWWSKDRSYKNAIANELYLAVAASLANRATSAADRASYLATAVAQWAWFKGSGMINSQGTINDGLTIQPDGSCVNNGQTAWSYNQGVVLGGLVELFHANGDPTLIPAAAAIANAAINALSTGGILHESCEANGGSCGGDGPTFKGVFLRNLHYLQQERTLDKSTARALKAYVLQNADSIWATDRVAGSNQLGLVWSGPPTAGGSPTAATHGAAMDCLVAAVAAA</sequence>
<dbReference type="AlphaFoldDB" id="A0A0F2LUD0"/>
<organism evidence="1 2">
    <name type="scientific">Sporothrix schenckii 1099-18</name>
    <dbReference type="NCBI Taxonomy" id="1397361"/>
    <lineage>
        <taxon>Eukaryota</taxon>
        <taxon>Fungi</taxon>
        <taxon>Dikarya</taxon>
        <taxon>Ascomycota</taxon>
        <taxon>Pezizomycotina</taxon>
        <taxon>Sordariomycetes</taxon>
        <taxon>Sordariomycetidae</taxon>
        <taxon>Ophiostomatales</taxon>
        <taxon>Ophiostomataceae</taxon>
        <taxon>Sporothrix</taxon>
    </lineage>
</organism>
<dbReference type="Proteomes" id="UP000033710">
    <property type="component" value="Unassembled WGS sequence"/>
</dbReference>
<dbReference type="GO" id="GO:0016787">
    <property type="term" value="F:hydrolase activity"/>
    <property type="evidence" value="ECO:0007669"/>
    <property type="project" value="UniProtKB-KW"/>
</dbReference>
<accession>A0A0F2LUD0</accession>
<dbReference type="Gene3D" id="1.50.10.20">
    <property type="match status" value="1"/>
</dbReference>
<reference evidence="1 2" key="1">
    <citation type="journal article" date="2014" name="BMC Genomics">
        <title>Comparative genomics of the major fungal agents of human and animal Sporotrichosis: Sporothrix schenckii and Sporothrix brasiliensis.</title>
        <authorList>
            <person name="Teixeira M.M."/>
            <person name="de Almeida L.G."/>
            <person name="Kubitschek-Barreira P."/>
            <person name="Alves F.L."/>
            <person name="Kioshima E.S."/>
            <person name="Abadio A.K."/>
            <person name="Fernandes L."/>
            <person name="Derengowski L.S."/>
            <person name="Ferreira K.S."/>
            <person name="Souza R.C."/>
            <person name="Ruiz J.C."/>
            <person name="de Andrade N.C."/>
            <person name="Paes H.C."/>
            <person name="Nicola A.M."/>
            <person name="Albuquerque P."/>
            <person name="Gerber A.L."/>
            <person name="Martins V.P."/>
            <person name="Peconick L.D."/>
            <person name="Neto A.V."/>
            <person name="Chaucanez C.B."/>
            <person name="Silva P.A."/>
            <person name="Cunha O.L."/>
            <person name="de Oliveira F.F."/>
            <person name="dos Santos T.C."/>
            <person name="Barros A.L."/>
            <person name="Soares M.A."/>
            <person name="de Oliveira L.M."/>
            <person name="Marini M.M."/>
            <person name="Villalobos-Duno H."/>
            <person name="Cunha M.M."/>
            <person name="de Hoog S."/>
            <person name="da Silveira J.F."/>
            <person name="Henrissat B."/>
            <person name="Nino-Vega G.A."/>
            <person name="Cisalpino P.S."/>
            <person name="Mora-Montes H.M."/>
            <person name="Almeida S.R."/>
            <person name="Stajich J.E."/>
            <person name="Lopes-Bezerra L.M."/>
            <person name="Vasconcelos A.T."/>
            <person name="Felipe M.S."/>
        </authorList>
    </citation>
    <scope>NUCLEOTIDE SEQUENCE [LARGE SCALE GENOMIC DNA]</scope>
    <source>
        <strain evidence="1 2">1099-18</strain>
    </source>
</reference>
<comment type="caution">
    <text evidence="1">The sequence shown here is derived from an EMBL/GenBank/DDBJ whole genome shotgun (WGS) entry which is preliminary data.</text>
</comment>
<dbReference type="SUPFAM" id="SSF48208">
    <property type="entry name" value="Six-hairpin glycosidases"/>
    <property type="match status" value="1"/>
</dbReference>
<name>A0A0F2LUD0_SPOSC</name>
<dbReference type="InterPro" id="IPR008928">
    <property type="entry name" value="6-hairpin_glycosidase_sf"/>
</dbReference>
<evidence type="ECO:0000313" key="2">
    <source>
        <dbReference type="Proteomes" id="UP000033710"/>
    </source>
</evidence>
<reference evidence="1 2" key="2">
    <citation type="journal article" date="2015" name="Eukaryot. Cell">
        <title>Asexual propagation of a virulent clone complex in a human and feline outbreak of sporotrichosis.</title>
        <authorList>
            <person name="Teixeira Mde M."/>
            <person name="Rodrigues A.M."/>
            <person name="Tsui C.K."/>
            <person name="de Almeida L.G."/>
            <person name="Van Diepeningen A.D."/>
            <person name="van den Ende B.G."/>
            <person name="Fernandes G.F."/>
            <person name="Kano R."/>
            <person name="Hamelin R.C."/>
            <person name="Lopes-Bezerra L.M."/>
            <person name="Vasconcelos A.T."/>
            <person name="de Hoog S."/>
            <person name="de Camargo Z.P."/>
            <person name="Felipe M.S."/>
        </authorList>
    </citation>
    <scope>NUCLEOTIDE SEQUENCE [LARGE SCALE GENOMIC DNA]</scope>
    <source>
        <strain evidence="1 2">1099-18</strain>
    </source>
</reference>